<protein>
    <submittedName>
        <fullName evidence="2">Uncharacterized protein</fullName>
    </submittedName>
</protein>
<dbReference type="AlphaFoldDB" id="A0AAV7RN37"/>
<keyword evidence="3" id="KW-1185">Reference proteome</keyword>
<sequence length="64" mass="5923">SRGRKRAVVEAVETAEGGPSTSAGADCSAGPTSLTTSAGAGSASTDAAAGVDEERVSAAAVVGS</sequence>
<organism evidence="2 3">
    <name type="scientific">Pleurodeles waltl</name>
    <name type="common">Iberian ribbed newt</name>
    <dbReference type="NCBI Taxonomy" id="8319"/>
    <lineage>
        <taxon>Eukaryota</taxon>
        <taxon>Metazoa</taxon>
        <taxon>Chordata</taxon>
        <taxon>Craniata</taxon>
        <taxon>Vertebrata</taxon>
        <taxon>Euteleostomi</taxon>
        <taxon>Amphibia</taxon>
        <taxon>Batrachia</taxon>
        <taxon>Caudata</taxon>
        <taxon>Salamandroidea</taxon>
        <taxon>Salamandridae</taxon>
        <taxon>Pleurodelinae</taxon>
        <taxon>Pleurodeles</taxon>
    </lineage>
</organism>
<feature type="non-terminal residue" evidence="2">
    <location>
        <position position="1"/>
    </location>
</feature>
<name>A0AAV7RN37_PLEWA</name>
<feature type="region of interest" description="Disordered" evidence="1">
    <location>
        <begin position="1"/>
        <end position="64"/>
    </location>
</feature>
<dbReference type="Proteomes" id="UP001066276">
    <property type="component" value="Chromosome 5"/>
</dbReference>
<proteinExistence type="predicted"/>
<feature type="compositionally biased region" description="Low complexity" evidence="1">
    <location>
        <begin position="28"/>
        <end position="50"/>
    </location>
</feature>
<feature type="non-terminal residue" evidence="2">
    <location>
        <position position="64"/>
    </location>
</feature>
<evidence type="ECO:0000256" key="1">
    <source>
        <dbReference type="SAM" id="MobiDB-lite"/>
    </source>
</evidence>
<accession>A0AAV7RN37</accession>
<evidence type="ECO:0000313" key="2">
    <source>
        <dbReference type="EMBL" id="KAJ1153699.1"/>
    </source>
</evidence>
<comment type="caution">
    <text evidence="2">The sequence shown here is derived from an EMBL/GenBank/DDBJ whole genome shotgun (WGS) entry which is preliminary data.</text>
</comment>
<evidence type="ECO:0000313" key="3">
    <source>
        <dbReference type="Proteomes" id="UP001066276"/>
    </source>
</evidence>
<reference evidence="2" key="1">
    <citation type="journal article" date="2022" name="bioRxiv">
        <title>Sequencing and chromosome-scale assembly of the giantPleurodeles waltlgenome.</title>
        <authorList>
            <person name="Brown T."/>
            <person name="Elewa A."/>
            <person name="Iarovenko S."/>
            <person name="Subramanian E."/>
            <person name="Araus A.J."/>
            <person name="Petzold A."/>
            <person name="Susuki M."/>
            <person name="Suzuki K.-i.T."/>
            <person name="Hayashi T."/>
            <person name="Toyoda A."/>
            <person name="Oliveira C."/>
            <person name="Osipova E."/>
            <person name="Leigh N.D."/>
            <person name="Simon A."/>
            <person name="Yun M.H."/>
        </authorList>
    </citation>
    <scope>NUCLEOTIDE SEQUENCE</scope>
    <source>
        <strain evidence="2">20211129_DDA</strain>
        <tissue evidence="2">Liver</tissue>
    </source>
</reference>
<dbReference type="EMBL" id="JANPWB010000009">
    <property type="protein sequence ID" value="KAJ1153699.1"/>
    <property type="molecule type" value="Genomic_DNA"/>
</dbReference>
<gene>
    <name evidence="2" type="ORF">NDU88_006457</name>
</gene>